<sequence>MKVDISSNHVFERNIKIEINKEEKLKSYLFLRHSGEPPDDNNKDGGQEAKLNTFIFLRHGVEPPKDNNNDDGHEDLPSPKVRTARVVLQDEPEEKTIDSLPQVIPLPPRSRQNSGQLQNS</sequence>
<feature type="region of interest" description="Disordered" evidence="1">
    <location>
        <begin position="59"/>
        <end position="120"/>
    </location>
</feature>
<feature type="compositionally biased region" description="Basic and acidic residues" evidence="1">
    <location>
        <begin position="59"/>
        <end position="77"/>
    </location>
</feature>
<keyword evidence="3" id="KW-1185">Reference proteome</keyword>
<name>A0AAV2AM74_9ARAC</name>
<proteinExistence type="predicted"/>
<dbReference type="EMBL" id="CAXIEN010000172">
    <property type="protein sequence ID" value="CAL1283818.1"/>
    <property type="molecule type" value="Genomic_DNA"/>
</dbReference>
<feature type="compositionally biased region" description="Polar residues" evidence="1">
    <location>
        <begin position="110"/>
        <end position="120"/>
    </location>
</feature>
<protein>
    <submittedName>
        <fullName evidence="2">Uncharacterized protein</fullName>
    </submittedName>
</protein>
<comment type="caution">
    <text evidence="2">The sequence shown here is derived from an EMBL/GenBank/DDBJ whole genome shotgun (WGS) entry which is preliminary data.</text>
</comment>
<dbReference type="AlphaFoldDB" id="A0AAV2AM74"/>
<evidence type="ECO:0000313" key="2">
    <source>
        <dbReference type="EMBL" id="CAL1283818.1"/>
    </source>
</evidence>
<organism evidence="2 3">
    <name type="scientific">Larinioides sclopetarius</name>
    <dbReference type="NCBI Taxonomy" id="280406"/>
    <lineage>
        <taxon>Eukaryota</taxon>
        <taxon>Metazoa</taxon>
        <taxon>Ecdysozoa</taxon>
        <taxon>Arthropoda</taxon>
        <taxon>Chelicerata</taxon>
        <taxon>Arachnida</taxon>
        <taxon>Araneae</taxon>
        <taxon>Araneomorphae</taxon>
        <taxon>Entelegynae</taxon>
        <taxon>Araneoidea</taxon>
        <taxon>Araneidae</taxon>
        <taxon>Larinioides</taxon>
    </lineage>
</organism>
<evidence type="ECO:0000313" key="3">
    <source>
        <dbReference type="Proteomes" id="UP001497382"/>
    </source>
</evidence>
<evidence type="ECO:0000256" key="1">
    <source>
        <dbReference type="SAM" id="MobiDB-lite"/>
    </source>
</evidence>
<gene>
    <name evidence="2" type="ORF">LARSCL_LOCUS12827</name>
</gene>
<accession>A0AAV2AM74</accession>
<feature type="non-terminal residue" evidence="2">
    <location>
        <position position="120"/>
    </location>
</feature>
<dbReference type="Proteomes" id="UP001497382">
    <property type="component" value="Unassembled WGS sequence"/>
</dbReference>
<reference evidence="2 3" key="1">
    <citation type="submission" date="2024-04" db="EMBL/GenBank/DDBJ databases">
        <authorList>
            <person name="Rising A."/>
            <person name="Reimegard J."/>
            <person name="Sonavane S."/>
            <person name="Akerstrom W."/>
            <person name="Nylinder S."/>
            <person name="Hedman E."/>
            <person name="Kallberg Y."/>
        </authorList>
    </citation>
    <scope>NUCLEOTIDE SEQUENCE [LARGE SCALE GENOMIC DNA]</scope>
</reference>